<dbReference type="UniPathway" id="UPA00904">
    <property type="reaction ID" value="UER00871"/>
</dbReference>
<dbReference type="Proteomes" id="UP000189369">
    <property type="component" value="Chromosome"/>
</dbReference>
<evidence type="ECO:0000256" key="4">
    <source>
        <dbReference type="ARBA" id="ARBA00022801"/>
    </source>
</evidence>
<dbReference type="PANTHER" id="PTHR46832:SF1">
    <property type="entry name" value="5'-METHYLTHIOADENOSINE_S-ADENOSYLHOMOCYSTEINE NUCLEOSIDASE"/>
    <property type="match status" value="1"/>
</dbReference>
<dbReference type="GO" id="GO:0009164">
    <property type="term" value="P:nucleoside catabolic process"/>
    <property type="evidence" value="ECO:0007669"/>
    <property type="project" value="InterPro"/>
</dbReference>
<dbReference type="EMBL" id="CP019697">
    <property type="protein sequence ID" value="AQS51827.1"/>
    <property type="molecule type" value="Genomic_DNA"/>
</dbReference>
<dbReference type="GO" id="GO:0019509">
    <property type="term" value="P:L-methionine salvage from methylthioadenosine"/>
    <property type="evidence" value="ECO:0007669"/>
    <property type="project" value="UniProtKB-UniPathway"/>
</dbReference>
<feature type="domain" description="Nucleoside phosphorylase" evidence="6">
    <location>
        <begin position="7"/>
        <end position="227"/>
    </location>
</feature>
<evidence type="ECO:0000313" key="7">
    <source>
        <dbReference type="EMBL" id="AQS51827.1"/>
    </source>
</evidence>
<dbReference type="AlphaFoldDB" id="A0A1U9K1C1"/>
<dbReference type="KEGG" id="phn:PAEH1_10205"/>
<dbReference type="SUPFAM" id="SSF53167">
    <property type="entry name" value="Purine and uridine phosphorylases"/>
    <property type="match status" value="1"/>
</dbReference>
<dbReference type="GO" id="GO:0019284">
    <property type="term" value="P:L-methionine salvage from S-adenosylmethionine"/>
    <property type="evidence" value="ECO:0007669"/>
    <property type="project" value="TreeGrafter"/>
</dbReference>
<gene>
    <name evidence="7" type="ORF">PAEH1_10205</name>
</gene>
<proteinExistence type="predicted"/>
<evidence type="ECO:0000256" key="2">
    <source>
        <dbReference type="ARBA" id="ARBA00011974"/>
    </source>
</evidence>
<evidence type="ECO:0000313" key="8">
    <source>
        <dbReference type="Proteomes" id="UP000189369"/>
    </source>
</evidence>
<protein>
    <recommendedName>
        <fullName evidence="2">adenosylhomocysteine nucleosidase</fullName>
        <ecNumber evidence="2">3.2.2.9</ecNumber>
    </recommendedName>
</protein>
<comment type="pathway">
    <text evidence="1">Amino-acid biosynthesis; L-methionine biosynthesis via salvage pathway; S-methyl-5-thio-alpha-D-ribose 1-phosphate from S-methyl-5'-thioadenosine (hydrolase route): step 1/2.</text>
</comment>
<dbReference type="NCBIfam" id="NF004079">
    <property type="entry name" value="PRK05584.1"/>
    <property type="match status" value="1"/>
</dbReference>
<sequence>MSHPLTGIIVAMQEELEVILQSLVNERTVHRAGMDFHVGHYAGRPVVAVICGVGKVNAALCSQILISEFHITQLINIGVAGGLGHAIKPGDLVIADSLVQHDMDLSPLGLERGQLFRLDVFDFKTDERLLELARQAAIHISQHDHFIGRIVTGDQFIANPDQAKALQEHFSALACEMESASIAQVCYLNQVPFICIRSISDNANTGAHMDFTQFTPIAVANASTLLQVMIPLCDPVSIVA</sequence>
<evidence type="ECO:0000259" key="6">
    <source>
        <dbReference type="Pfam" id="PF01048"/>
    </source>
</evidence>
<dbReference type="InterPro" id="IPR035994">
    <property type="entry name" value="Nucleoside_phosphorylase_sf"/>
</dbReference>
<evidence type="ECO:0000256" key="3">
    <source>
        <dbReference type="ARBA" id="ARBA00022605"/>
    </source>
</evidence>
<dbReference type="Pfam" id="PF01048">
    <property type="entry name" value="PNP_UDP_1"/>
    <property type="match status" value="1"/>
</dbReference>
<dbReference type="STRING" id="643674.PAEH1_10205"/>
<keyword evidence="4" id="KW-0378">Hydrolase</keyword>
<dbReference type="GO" id="GO:0005829">
    <property type="term" value="C:cytosol"/>
    <property type="evidence" value="ECO:0007669"/>
    <property type="project" value="TreeGrafter"/>
</dbReference>
<dbReference type="InterPro" id="IPR010049">
    <property type="entry name" value="MTA_SAH_Nsdase"/>
</dbReference>
<name>A0A1U9K1C1_9BURK</name>
<dbReference type="GO" id="GO:0008930">
    <property type="term" value="F:methylthioadenosine nucleosidase activity"/>
    <property type="evidence" value="ECO:0007669"/>
    <property type="project" value="InterPro"/>
</dbReference>
<dbReference type="GO" id="GO:0008782">
    <property type="term" value="F:adenosylhomocysteine nucleosidase activity"/>
    <property type="evidence" value="ECO:0007669"/>
    <property type="project" value="UniProtKB-EC"/>
</dbReference>
<evidence type="ECO:0000256" key="5">
    <source>
        <dbReference type="ARBA" id="ARBA00023167"/>
    </source>
</evidence>
<dbReference type="PANTHER" id="PTHR46832">
    <property type="entry name" value="5'-METHYLTHIOADENOSINE/S-ADENOSYLHOMOCYSTEINE NUCLEOSIDASE"/>
    <property type="match status" value="1"/>
</dbReference>
<keyword evidence="3" id="KW-0028">Amino-acid biosynthesis</keyword>
<dbReference type="Gene3D" id="3.40.50.1580">
    <property type="entry name" value="Nucleoside phosphorylase domain"/>
    <property type="match status" value="1"/>
</dbReference>
<evidence type="ECO:0000256" key="1">
    <source>
        <dbReference type="ARBA" id="ARBA00004945"/>
    </source>
</evidence>
<dbReference type="OrthoDB" id="9792278at2"/>
<dbReference type="InterPro" id="IPR000845">
    <property type="entry name" value="Nucleoside_phosphorylase_d"/>
</dbReference>
<dbReference type="NCBIfam" id="TIGR01704">
    <property type="entry name" value="MTA_SAH-Nsdase"/>
    <property type="match status" value="1"/>
</dbReference>
<reference evidence="7 8" key="1">
    <citation type="submission" date="2017-01" db="EMBL/GenBank/DDBJ databases">
        <title>Complete Genome Sequence of Paenalcaligenes hominis, Isolated from a paraplegic Patient with neurogenic bladder.</title>
        <authorList>
            <person name="Mukhopadhyay R."/>
            <person name="Joaquin J."/>
            <person name="Hogue R."/>
            <person name="Kilaru A."/>
            <person name="Jospin G."/>
            <person name="Mars K."/>
            <person name="Eisen J.A."/>
            <person name="Chaturvedi V."/>
        </authorList>
    </citation>
    <scope>NUCLEOTIDE SEQUENCE [LARGE SCALE GENOMIC DNA]</scope>
    <source>
        <strain evidence="7 8">15S00501</strain>
    </source>
</reference>
<keyword evidence="5" id="KW-0486">Methionine biosynthesis</keyword>
<dbReference type="EC" id="3.2.2.9" evidence="2"/>
<dbReference type="CDD" id="cd09008">
    <property type="entry name" value="MTAN"/>
    <property type="match status" value="1"/>
</dbReference>
<accession>A0A1U9K1C1</accession>
<organism evidence="7 8">
    <name type="scientific">Paenalcaligenes hominis</name>
    <dbReference type="NCBI Taxonomy" id="643674"/>
    <lineage>
        <taxon>Bacteria</taxon>
        <taxon>Pseudomonadati</taxon>
        <taxon>Pseudomonadota</taxon>
        <taxon>Betaproteobacteria</taxon>
        <taxon>Burkholderiales</taxon>
        <taxon>Alcaligenaceae</taxon>
        <taxon>Paenalcaligenes</taxon>
    </lineage>
</organism>